<comment type="caution">
    <text evidence="2">The sequence shown here is derived from an EMBL/GenBank/DDBJ whole genome shotgun (WGS) entry which is preliminary data.</text>
</comment>
<evidence type="ECO:0008006" key="4">
    <source>
        <dbReference type="Google" id="ProtNLM"/>
    </source>
</evidence>
<gene>
    <name evidence="2" type="ORF">pdam_00016356</name>
</gene>
<sequence>MRSFSVQVLVILTTFGGLCSVIAKSVSQRTSSKDEASCDFEGNTHPADTTFVTADCSAQCYCTVDGDLSCLPICPTPAPTQCPPGSVLREEEYSAVSGGGRCTCKRRFCALEKVLCFRKENGEKYKVGETFSLNNCSKTCRCNENGQISCAPTCSKNICPKGTRPKRNGEIQLENNCSCAIQECVPVPKSFCYVDGRRFRRGRVFITKDCKLKCRCKKNGKTRCTRLCKKKQNKQECGPDETLENINESSAGGRCSCETKICISTLANVWGNKVSHLESRNTRDA</sequence>
<proteinExistence type="predicted"/>
<dbReference type="OrthoDB" id="5968675at2759"/>
<reference evidence="2 3" key="1">
    <citation type="journal article" date="2018" name="Sci. Rep.">
        <title>Comparative analysis of the Pocillopora damicornis genome highlights role of immune system in coral evolution.</title>
        <authorList>
            <person name="Cunning R."/>
            <person name="Bay R.A."/>
            <person name="Gillette P."/>
            <person name="Baker A.C."/>
            <person name="Traylor-Knowles N."/>
        </authorList>
    </citation>
    <scope>NUCLEOTIDE SEQUENCE [LARGE SCALE GENOMIC DNA]</scope>
    <source>
        <strain evidence="2">RSMAS</strain>
        <tissue evidence="2">Whole animal</tissue>
    </source>
</reference>
<dbReference type="AlphaFoldDB" id="A0A3M6TTW6"/>
<evidence type="ECO:0000313" key="3">
    <source>
        <dbReference type="Proteomes" id="UP000275408"/>
    </source>
</evidence>
<protein>
    <recommendedName>
        <fullName evidence="4">VWFC domain-containing protein</fullName>
    </recommendedName>
</protein>
<dbReference type="Proteomes" id="UP000275408">
    <property type="component" value="Unassembled WGS sequence"/>
</dbReference>
<dbReference type="Gene3D" id="2.10.70.10">
    <property type="entry name" value="Complement Module, domain 1"/>
    <property type="match status" value="1"/>
</dbReference>
<dbReference type="EMBL" id="RCHS01002954">
    <property type="protein sequence ID" value="RMX44806.1"/>
    <property type="molecule type" value="Genomic_DNA"/>
</dbReference>
<accession>A0A3M6TTW6</accession>
<keyword evidence="3" id="KW-1185">Reference proteome</keyword>
<organism evidence="2 3">
    <name type="scientific">Pocillopora damicornis</name>
    <name type="common">Cauliflower coral</name>
    <name type="synonym">Millepora damicornis</name>
    <dbReference type="NCBI Taxonomy" id="46731"/>
    <lineage>
        <taxon>Eukaryota</taxon>
        <taxon>Metazoa</taxon>
        <taxon>Cnidaria</taxon>
        <taxon>Anthozoa</taxon>
        <taxon>Hexacorallia</taxon>
        <taxon>Scleractinia</taxon>
        <taxon>Astrocoeniina</taxon>
        <taxon>Pocilloporidae</taxon>
        <taxon>Pocillopora</taxon>
    </lineage>
</organism>
<name>A0A3M6TTW6_POCDA</name>
<evidence type="ECO:0000256" key="1">
    <source>
        <dbReference type="SAM" id="SignalP"/>
    </source>
</evidence>
<feature type="chain" id="PRO_5018104631" description="VWFC domain-containing protein" evidence="1">
    <location>
        <begin position="24"/>
        <end position="285"/>
    </location>
</feature>
<evidence type="ECO:0000313" key="2">
    <source>
        <dbReference type="EMBL" id="RMX44806.1"/>
    </source>
</evidence>
<keyword evidence="1" id="KW-0732">Signal</keyword>
<feature type="signal peptide" evidence="1">
    <location>
        <begin position="1"/>
        <end position="23"/>
    </location>
</feature>